<comment type="caution">
    <text evidence="1">The sequence shown here is derived from an EMBL/GenBank/DDBJ whole genome shotgun (WGS) entry which is preliminary data.</text>
</comment>
<name>A0AAU9K0K4_9CILI</name>
<keyword evidence="2" id="KW-1185">Reference proteome</keyword>
<evidence type="ECO:0000313" key="1">
    <source>
        <dbReference type="EMBL" id="CAG9331775.1"/>
    </source>
</evidence>
<evidence type="ECO:0000313" key="2">
    <source>
        <dbReference type="Proteomes" id="UP001162131"/>
    </source>
</evidence>
<dbReference type="AlphaFoldDB" id="A0AAU9K0K4"/>
<reference evidence="1" key="1">
    <citation type="submission" date="2021-09" db="EMBL/GenBank/DDBJ databases">
        <authorList>
            <consortium name="AG Swart"/>
            <person name="Singh M."/>
            <person name="Singh A."/>
            <person name="Seah K."/>
            <person name="Emmerich C."/>
        </authorList>
    </citation>
    <scope>NUCLEOTIDE SEQUENCE</scope>
    <source>
        <strain evidence="1">ATCC30299</strain>
    </source>
</reference>
<organism evidence="1 2">
    <name type="scientific">Blepharisma stoltei</name>
    <dbReference type="NCBI Taxonomy" id="1481888"/>
    <lineage>
        <taxon>Eukaryota</taxon>
        <taxon>Sar</taxon>
        <taxon>Alveolata</taxon>
        <taxon>Ciliophora</taxon>
        <taxon>Postciliodesmatophora</taxon>
        <taxon>Heterotrichea</taxon>
        <taxon>Heterotrichida</taxon>
        <taxon>Blepharismidae</taxon>
        <taxon>Blepharisma</taxon>
    </lineage>
</organism>
<dbReference type="Proteomes" id="UP001162131">
    <property type="component" value="Unassembled WGS sequence"/>
</dbReference>
<sequence>MEKFLKDDFYLLSLTEIILYGWRFDKIMRLKHSEHIWKVNEEIRRFIGEIFKIRKHFGGKSWSKCWTKTVKINK</sequence>
<proteinExistence type="predicted"/>
<accession>A0AAU9K0K4</accession>
<gene>
    <name evidence="1" type="ORF">BSTOLATCC_MIC54147</name>
</gene>
<protein>
    <submittedName>
        <fullName evidence="1">Uncharacterized protein</fullName>
    </submittedName>
</protein>
<dbReference type="EMBL" id="CAJZBQ010000053">
    <property type="protein sequence ID" value="CAG9331775.1"/>
    <property type="molecule type" value="Genomic_DNA"/>
</dbReference>